<evidence type="ECO:0000313" key="3">
    <source>
        <dbReference type="Proteomes" id="UP000293874"/>
    </source>
</evidence>
<dbReference type="EMBL" id="SGXA01000001">
    <property type="protein sequence ID" value="RZS74401.1"/>
    <property type="molecule type" value="Genomic_DNA"/>
</dbReference>
<reference evidence="2 3" key="1">
    <citation type="submission" date="2019-02" db="EMBL/GenBank/DDBJ databases">
        <title>Genomic Encyclopedia of Type Strains, Phase IV (KMG-IV): sequencing the most valuable type-strain genomes for metagenomic binning, comparative biology and taxonomic classification.</title>
        <authorList>
            <person name="Goeker M."/>
        </authorList>
    </citation>
    <scope>NUCLEOTIDE SEQUENCE [LARGE SCALE GENOMIC DNA]</scope>
    <source>
        <strain evidence="2 3">DSM 18116</strain>
    </source>
</reference>
<protein>
    <submittedName>
        <fullName evidence="2">Ferritin-like metal-binding protein YciE</fullName>
    </submittedName>
</protein>
<organism evidence="2 3">
    <name type="scientific">Pseudobacter ginsenosidimutans</name>
    <dbReference type="NCBI Taxonomy" id="661488"/>
    <lineage>
        <taxon>Bacteria</taxon>
        <taxon>Pseudomonadati</taxon>
        <taxon>Bacteroidota</taxon>
        <taxon>Chitinophagia</taxon>
        <taxon>Chitinophagales</taxon>
        <taxon>Chitinophagaceae</taxon>
        <taxon>Pseudobacter</taxon>
    </lineage>
</organism>
<sequence>MEKKKNSRSTTSSNGRAKQTTANKSSQNGKSRPGAASRGRSQSDVVEGGMDEMLDKLFTDQLKDIYYAEKLLTKALPKMAKAATTEELRNAIMEHHAETETHVERLEQVFEILGKRAQSKKCEAMDGLKKEADSIVEETEAGSLTRDVGIIMASQKVEHYEIASYGCLTKLARTFGMEEVASLLHQTLEEEKACDELLTSIAENNVNYEAGQEEEE</sequence>
<dbReference type="InterPro" id="IPR047114">
    <property type="entry name" value="YciF"/>
</dbReference>
<dbReference type="Gene3D" id="1.20.1260.10">
    <property type="match status" value="1"/>
</dbReference>
<name>A0A4Q7MYT0_9BACT</name>
<proteinExistence type="predicted"/>
<keyword evidence="3" id="KW-1185">Reference proteome</keyword>
<dbReference type="CDD" id="cd07909">
    <property type="entry name" value="YciF"/>
    <property type="match status" value="1"/>
</dbReference>
<dbReference type="OrthoDB" id="9795056at2"/>
<gene>
    <name evidence="2" type="ORF">EV199_0248</name>
</gene>
<dbReference type="Pfam" id="PF05974">
    <property type="entry name" value="DUF892"/>
    <property type="match status" value="1"/>
</dbReference>
<dbReference type="PANTHER" id="PTHR30565:SF9">
    <property type="entry name" value="PROTEIN YCIF"/>
    <property type="match status" value="1"/>
</dbReference>
<dbReference type="RefSeq" id="WP_130538869.1">
    <property type="nucleotide sequence ID" value="NZ_CP042431.1"/>
</dbReference>
<dbReference type="AlphaFoldDB" id="A0A4Q7MYT0"/>
<dbReference type="SUPFAM" id="SSF47240">
    <property type="entry name" value="Ferritin-like"/>
    <property type="match status" value="1"/>
</dbReference>
<feature type="compositionally biased region" description="Polar residues" evidence="1">
    <location>
        <begin position="15"/>
        <end position="30"/>
    </location>
</feature>
<dbReference type="InterPro" id="IPR012347">
    <property type="entry name" value="Ferritin-like"/>
</dbReference>
<dbReference type="InterPro" id="IPR010287">
    <property type="entry name" value="DUF892_YciF-like"/>
</dbReference>
<comment type="caution">
    <text evidence="2">The sequence shown here is derived from an EMBL/GenBank/DDBJ whole genome shotgun (WGS) entry which is preliminary data.</text>
</comment>
<accession>A0A4Q7MYT0</accession>
<feature type="region of interest" description="Disordered" evidence="1">
    <location>
        <begin position="1"/>
        <end position="45"/>
    </location>
</feature>
<evidence type="ECO:0000313" key="2">
    <source>
        <dbReference type="EMBL" id="RZS74401.1"/>
    </source>
</evidence>
<evidence type="ECO:0000256" key="1">
    <source>
        <dbReference type="SAM" id="MobiDB-lite"/>
    </source>
</evidence>
<dbReference type="PANTHER" id="PTHR30565">
    <property type="entry name" value="PROTEIN YCIF"/>
    <property type="match status" value="1"/>
</dbReference>
<dbReference type="InterPro" id="IPR009078">
    <property type="entry name" value="Ferritin-like_SF"/>
</dbReference>
<dbReference type="Proteomes" id="UP000293874">
    <property type="component" value="Unassembled WGS sequence"/>
</dbReference>